<name>A0ABY3WF87_9MICC</name>
<reference evidence="1 2" key="1">
    <citation type="submission" date="2022-03" db="EMBL/GenBank/DDBJ databases">
        <title>Isotopic signatures of nitrous oxide derived from detoxification processes.</title>
        <authorList>
            <person name="Behrendt U."/>
            <person name="Buchen C."/>
            <person name="Well R."/>
            <person name="Ulrich A."/>
            <person name="Rohe L."/>
            <person name="Kolb S."/>
            <person name="Schloter M."/>
            <person name="Horn M.A."/>
            <person name="Augustin J."/>
        </authorList>
    </citation>
    <scope>NUCLEOTIDE SEQUENCE [LARGE SCALE GENOMIC DNA]</scope>
    <source>
        <strain evidence="1 2">S4-C24</strain>
        <plasmid evidence="1 2">p1</plasmid>
    </source>
</reference>
<dbReference type="Gene3D" id="1.10.10.10">
    <property type="entry name" value="Winged helix-like DNA-binding domain superfamily/Winged helix DNA-binding domain"/>
    <property type="match status" value="1"/>
</dbReference>
<dbReference type="InterPro" id="IPR036388">
    <property type="entry name" value="WH-like_DNA-bd_sf"/>
</dbReference>
<sequence length="104" mass="11234">MPNLIRPVLPGEVEIAIGVIGSRAQTQILRHLAILGPSAIGRLQAAMDISRPSLNRHLEALSKAGLVQTDPPAGMRQGRDVVYAVQLARLRGLAREYISYVEGN</sequence>
<dbReference type="RefSeq" id="WP_241915551.1">
    <property type="nucleotide sequence ID" value="NZ_CP093327.1"/>
</dbReference>
<gene>
    <name evidence="1" type="ORF">MNQ99_18435</name>
</gene>
<protein>
    <submittedName>
        <fullName evidence="1">MarR family transcriptional regulator</fullName>
    </submittedName>
</protein>
<dbReference type="SUPFAM" id="SSF46785">
    <property type="entry name" value="Winged helix' DNA-binding domain"/>
    <property type="match status" value="1"/>
</dbReference>
<dbReference type="Pfam" id="PF12840">
    <property type="entry name" value="HTH_20"/>
    <property type="match status" value="1"/>
</dbReference>
<geneLocation type="plasmid" evidence="1 2">
    <name>p1</name>
</geneLocation>
<dbReference type="InterPro" id="IPR036390">
    <property type="entry name" value="WH_DNA-bd_sf"/>
</dbReference>
<accession>A0ABY3WF87</accession>
<evidence type="ECO:0000313" key="1">
    <source>
        <dbReference type="EMBL" id="UNK47853.1"/>
    </source>
</evidence>
<keyword evidence="1" id="KW-0614">Plasmid</keyword>
<dbReference type="Proteomes" id="UP000829069">
    <property type="component" value="Plasmid p1"/>
</dbReference>
<evidence type="ECO:0000313" key="2">
    <source>
        <dbReference type="Proteomes" id="UP000829069"/>
    </source>
</evidence>
<keyword evidence="2" id="KW-1185">Reference proteome</keyword>
<proteinExistence type="predicted"/>
<dbReference type="EMBL" id="CP093327">
    <property type="protein sequence ID" value="UNK47853.1"/>
    <property type="molecule type" value="Genomic_DNA"/>
</dbReference>
<organism evidence="1 2">
    <name type="scientific">Arthrobacter sulfonylureivorans</name>
    <dbReference type="NCBI Taxonomy" id="2486855"/>
    <lineage>
        <taxon>Bacteria</taxon>
        <taxon>Bacillati</taxon>
        <taxon>Actinomycetota</taxon>
        <taxon>Actinomycetes</taxon>
        <taxon>Micrococcales</taxon>
        <taxon>Micrococcaceae</taxon>
        <taxon>Arthrobacter</taxon>
    </lineage>
</organism>